<protein>
    <submittedName>
        <fullName evidence="1">Uncharacterized protein</fullName>
    </submittedName>
</protein>
<comment type="caution">
    <text evidence="1">The sequence shown here is derived from an EMBL/GenBank/DDBJ whole genome shotgun (WGS) entry which is preliminary data.</text>
</comment>
<sequence>MKKQINDQRADAMYIKKEKGDIRVFCTSVFLYYINKIRLLGFTAVLLSSDVIIY</sequence>
<reference evidence="1 2" key="2">
    <citation type="submission" date="2009-02" db="EMBL/GenBank/DDBJ databases">
        <title>Draft genome sequence of Clostridium methylpentosum (DSM 5476).</title>
        <authorList>
            <person name="Sudarsanam P."/>
            <person name="Ley R."/>
            <person name="Guruge J."/>
            <person name="Turnbaugh P.J."/>
            <person name="Mahowald M."/>
            <person name="Liep D."/>
            <person name="Gordon J."/>
        </authorList>
    </citation>
    <scope>NUCLEOTIDE SEQUENCE [LARGE SCALE GENOMIC DNA]</scope>
    <source>
        <strain evidence="1 2">DSM 5476</strain>
    </source>
</reference>
<evidence type="ECO:0000313" key="1">
    <source>
        <dbReference type="EMBL" id="EEG28533.1"/>
    </source>
</evidence>
<dbReference type="AlphaFoldDB" id="C0EJ68"/>
<evidence type="ECO:0000313" key="2">
    <source>
        <dbReference type="Proteomes" id="UP000003340"/>
    </source>
</evidence>
<proteinExistence type="predicted"/>
<reference evidence="1 2" key="1">
    <citation type="submission" date="2009-01" db="EMBL/GenBank/DDBJ databases">
        <authorList>
            <person name="Fulton L."/>
            <person name="Clifton S."/>
            <person name="Fulton B."/>
            <person name="Xu J."/>
            <person name="Minx P."/>
            <person name="Pepin K.H."/>
            <person name="Johnson M."/>
            <person name="Bhonagiri V."/>
            <person name="Nash W.E."/>
            <person name="Mardis E.R."/>
            <person name="Wilson R.K."/>
        </authorList>
    </citation>
    <scope>NUCLEOTIDE SEQUENCE [LARGE SCALE GENOMIC DNA]</scope>
    <source>
        <strain evidence="1 2">DSM 5476</strain>
    </source>
</reference>
<dbReference type="HOGENOM" id="CLU_3042071_0_0_9"/>
<gene>
    <name evidence="1" type="ORF">CLOSTMETH_03919</name>
</gene>
<name>C0EJ68_9FIRM</name>
<accession>C0EJ68</accession>
<keyword evidence="2" id="KW-1185">Reference proteome</keyword>
<dbReference type="EMBL" id="ACEC01000136">
    <property type="protein sequence ID" value="EEG28533.1"/>
    <property type="molecule type" value="Genomic_DNA"/>
</dbReference>
<organism evidence="1 2">
    <name type="scientific">[Clostridium] methylpentosum DSM 5476</name>
    <dbReference type="NCBI Taxonomy" id="537013"/>
    <lineage>
        <taxon>Bacteria</taxon>
        <taxon>Bacillati</taxon>
        <taxon>Bacillota</taxon>
        <taxon>Clostridia</taxon>
        <taxon>Eubacteriales</taxon>
        <taxon>Oscillospiraceae</taxon>
        <taxon>Oscillospiraceae incertae sedis</taxon>
    </lineage>
</organism>
<dbReference type="Proteomes" id="UP000003340">
    <property type="component" value="Unassembled WGS sequence"/>
</dbReference>